<dbReference type="EMBL" id="CP079105">
    <property type="protein sequence ID" value="QXQ14736.1"/>
    <property type="molecule type" value="Genomic_DNA"/>
</dbReference>
<organism evidence="1 2">
    <name type="scientific">Skermania pinensis</name>
    <dbReference type="NCBI Taxonomy" id="39122"/>
    <lineage>
        <taxon>Bacteria</taxon>
        <taxon>Bacillati</taxon>
        <taxon>Actinomycetota</taxon>
        <taxon>Actinomycetes</taxon>
        <taxon>Mycobacteriales</taxon>
        <taxon>Gordoniaceae</taxon>
        <taxon>Skermania</taxon>
    </lineage>
</organism>
<proteinExistence type="predicted"/>
<dbReference type="RefSeq" id="WP_066468393.1">
    <property type="nucleotide sequence ID" value="NZ_CBCRUZ010000004.1"/>
</dbReference>
<accession>A0ABX8SBP1</accession>
<dbReference type="PANTHER" id="PTHR44656:SF7">
    <property type="entry name" value="DEHYDROGENASE_REDUCTASE SDR FAMILY MEMBER 12"/>
    <property type="match status" value="1"/>
</dbReference>
<dbReference type="Pfam" id="PF00106">
    <property type="entry name" value="adh_short"/>
    <property type="match status" value="1"/>
</dbReference>
<dbReference type="Gene3D" id="3.40.50.720">
    <property type="entry name" value="NAD(P)-binding Rossmann-like Domain"/>
    <property type="match status" value="1"/>
</dbReference>
<reference evidence="1" key="1">
    <citation type="submission" date="2021-07" db="EMBL/GenBank/DDBJ databases">
        <title>Candidatus Kaistella beijingensis sp. nov. isolated from a municipal wastewater treatment plant is involved in sludge foaming.</title>
        <authorList>
            <person name="Song Y."/>
            <person name="Liu S.-J."/>
        </authorList>
    </citation>
    <scope>NUCLEOTIDE SEQUENCE</scope>
    <source>
        <strain evidence="1">DSM 43998</strain>
    </source>
</reference>
<dbReference type="InterPro" id="IPR036291">
    <property type="entry name" value="NAD(P)-bd_dom_sf"/>
</dbReference>
<evidence type="ECO:0000313" key="2">
    <source>
        <dbReference type="Proteomes" id="UP000887023"/>
    </source>
</evidence>
<dbReference type="InterPro" id="IPR002347">
    <property type="entry name" value="SDR_fam"/>
</dbReference>
<name>A0ABX8SBP1_9ACTN</name>
<dbReference type="PANTHER" id="PTHR44656">
    <property type="entry name" value="DEHYDROGENASE/REDUCTASE SDR FAMILY MEMBER 12"/>
    <property type="match status" value="1"/>
</dbReference>
<dbReference type="PRINTS" id="PR00081">
    <property type="entry name" value="GDHRDH"/>
</dbReference>
<dbReference type="SUPFAM" id="SSF51735">
    <property type="entry name" value="NAD(P)-binding Rossmann-fold domains"/>
    <property type="match status" value="1"/>
</dbReference>
<dbReference type="InterPro" id="IPR052992">
    <property type="entry name" value="SDR_member_12"/>
</dbReference>
<sequence>MSGPQPAGWDSVLDRTVLGGYTELGYRLRRHSWPVDDPAPGAMSGRTALITGANSGLGEAAARGMAALGADVVLLVRDLERGQRAVERIRSAVSDARLTVARCDVSDPAAITEFAAGYRGPVDVLVHNAGVLPAQRTESVDGHEVTLATHVLGPLRLTAQLTGRLAESPDARVIFVSSGGMYLQPAPIEDPEYRVGRYRGAEAYARSKRIQVALLPEMARYWAPISIAAMHPGWVDTPGVATSLPRFRTLTRPLLRTPAEGADTIVWLAATAPPPPSGQFWQDRRVRPTHYLARTRRSDRELAGLWRYCAKEAGLNLG</sequence>
<protein>
    <submittedName>
        <fullName evidence="1">SDR family NAD(P)-dependent oxidoreductase</fullName>
    </submittedName>
</protein>
<dbReference type="Proteomes" id="UP000887023">
    <property type="component" value="Chromosome"/>
</dbReference>
<evidence type="ECO:0000313" key="1">
    <source>
        <dbReference type="EMBL" id="QXQ14736.1"/>
    </source>
</evidence>
<gene>
    <name evidence="1" type="ORF">KV203_04875</name>
</gene>
<keyword evidence="2" id="KW-1185">Reference proteome</keyword>